<dbReference type="GO" id="GO:0008270">
    <property type="term" value="F:zinc ion binding"/>
    <property type="evidence" value="ECO:0007669"/>
    <property type="project" value="UniProtKB-KW"/>
</dbReference>
<dbReference type="PANTHER" id="PTHR14365">
    <property type="entry name" value="APOPTOSIS REGULATORY PROTEIN SIVA"/>
    <property type="match status" value="1"/>
</dbReference>
<protein>
    <recommendedName>
        <fullName evidence="7">RING-type domain-containing protein</fullName>
    </recommendedName>
</protein>
<dbReference type="Pfam" id="PF05458">
    <property type="entry name" value="Siva"/>
    <property type="match status" value="1"/>
</dbReference>
<evidence type="ECO:0008006" key="7">
    <source>
        <dbReference type="Google" id="ProtNLM"/>
    </source>
</evidence>
<dbReference type="EMBL" id="MCGT01000031">
    <property type="protein sequence ID" value="ORX48062.1"/>
    <property type="molecule type" value="Genomic_DNA"/>
</dbReference>
<evidence type="ECO:0000256" key="2">
    <source>
        <dbReference type="ARBA" id="ARBA00022771"/>
    </source>
</evidence>
<dbReference type="OrthoDB" id="2285447at2759"/>
<dbReference type="GO" id="GO:0097191">
    <property type="term" value="P:extrinsic apoptotic signaling pathway"/>
    <property type="evidence" value="ECO:0007669"/>
    <property type="project" value="TreeGrafter"/>
</dbReference>
<dbReference type="InterPro" id="IPR017907">
    <property type="entry name" value="Znf_RING_CS"/>
</dbReference>
<keyword evidence="1" id="KW-0479">Metal-binding</keyword>
<dbReference type="Proteomes" id="UP000242146">
    <property type="component" value="Unassembled WGS sequence"/>
</dbReference>
<dbReference type="AlphaFoldDB" id="A0A1X2G902"/>
<evidence type="ECO:0000256" key="4">
    <source>
        <dbReference type="SAM" id="MobiDB-lite"/>
    </source>
</evidence>
<dbReference type="PROSITE" id="PS00518">
    <property type="entry name" value="ZF_RING_1"/>
    <property type="match status" value="1"/>
</dbReference>
<dbReference type="PANTHER" id="PTHR14365:SF1">
    <property type="entry name" value="APOPTOSIS REGULATORY PROTEIN SIVA"/>
    <property type="match status" value="1"/>
</dbReference>
<dbReference type="InterPro" id="IPR022773">
    <property type="entry name" value="Siva"/>
</dbReference>
<keyword evidence="2" id="KW-0863">Zinc-finger</keyword>
<feature type="region of interest" description="Disordered" evidence="4">
    <location>
        <begin position="1"/>
        <end position="22"/>
    </location>
</feature>
<organism evidence="5 6">
    <name type="scientific">Hesseltinella vesiculosa</name>
    <dbReference type="NCBI Taxonomy" id="101127"/>
    <lineage>
        <taxon>Eukaryota</taxon>
        <taxon>Fungi</taxon>
        <taxon>Fungi incertae sedis</taxon>
        <taxon>Mucoromycota</taxon>
        <taxon>Mucoromycotina</taxon>
        <taxon>Mucoromycetes</taxon>
        <taxon>Mucorales</taxon>
        <taxon>Cunninghamellaceae</taxon>
        <taxon>Hesseltinella</taxon>
    </lineage>
</organism>
<gene>
    <name evidence="5" type="ORF">DM01DRAFT_206171</name>
</gene>
<accession>A0A1X2G902</accession>
<evidence type="ECO:0000256" key="3">
    <source>
        <dbReference type="ARBA" id="ARBA00022833"/>
    </source>
</evidence>
<reference evidence="5 6" key="1">
    <citation type="submission" date="2016-07" db="EMBL/GenBank/DDBJ databases">
        <title>Pervasive Adenine N6-methylation of Active Genes in Fungi.</title>
        <authorList>
            <consortium name="DOE Joint Genome Institute"/>
            <person name="Mondo S.J."/>
            <person name="Dannebaum R.O."/>
            <person name="Kuo R.C."/>
            <person name="Labutti K."/>
            <person name="Haridas S."/>
            <person name="Kuo A."/>
            <person name="Salamov A."/>
            <person name="Ahrendt S.R."/>
            <person name="Lipzen A."/>
            <person name="Sullivan W."/>
            <person name="Andreopoulos W.B."/>
            <person name="Clum A."/>
            <person name="Lindquist E."/>
            <person name="Daum C."/>
            <person name="Ramamoorthy G.K."/>
            <person name="Gryganskyi A."/>
            <person name="Culley D."/>
            <person name="Magnuson J.K."/>
            <person name="James T.Y."/>
            <person name="O'Malley M.A."/>
            <person name="Stajich J.E."/>
            <person name="Spatafora J.W."/>
            <person name="Visel A."/>
            <person name="Grigoriev I.V."/>
        </authorList>
    </citation>
    <scope>NUCLEOTIDE SEQUENCE [LARGE SCALE GENOMIC DNA]</scope>
    <source>
        <strain evidence="5 6">NRRL 3301</strain>
    </source>
</reference>
<evidence type="ECO:0000313" key="6">
    <source>
        <dbReference type="Proteomes" id="UP000242146"/>
    </source>
</evidence>
<sequence length="113" mass="12586">MNLSMCLDKSKSRTTSRNSKRVQSAQATFAKMMLAARQQSAAPAPINNDKPACHQCSRLMNDMGSRCPFCEHKFCHECLQPCLSCNGLYCSACSIMDYSTPVERSQCITCMFP</sequence>
<proteinExistence type="predicted"/>
<keyword evidence="3" id="KW-0862">Zinc</keyword>
<name>A0A1X2G902_9FUNG</name>
<dbReference type="GO" id="GO:0005175">
    <property type="term" value="F:CD27 receptor binding"/>
    <property type="evidence" value="ECO:0007669"/>
    <property type="project" value="TreeGrafter"/>
</dbReference>
<evidence type="ECO:0000256" key="1">
    <source>
        <dbReference type="ARBA" id="ARBA00022723"/>
    </source>
</evidence>
<comment type="caution">
    <text evidence="5">The sequence shown here is derived from an EMBL/GenBank/DDBJ whole genome shotgun (WGS) entry which is preliminary data.</text>
</comment>
<evidence type="ECO:0000313" key="5">
    <source>
        <dbReference type="EMBL" id="ORX48062.1"/>
    </source>
</evidence>
<keyword evidence="6" id="KW-1185">Reference proteome</keyword>